<name>A0A0A9CPA1_ARUDO</name>
<dbReference type="AlphaFoldDB" id="A0A0A9CPA1"/>
<protein>
    <submittedName>
        <fullName evidence="1">Uncharacterized protein</fullName>
    </submittedName>
</protein>
<organism evidence="1">
    <name type="scientific">Arundo donax</name>
    <name type="common">Giant reed</name>
    <name type="synonym">Donax arundinaceus</name>
    <dbReference type="NCBI Taxonomy" id="35708"/>
    <lineage>
        <taxon>Eukaryota</taxon>
        <taxon>Viridiplantae</taxon>
        <taxon>Streptophyta</taxon>
        <taxon>Embryophyta</taxon>
        <taxon>Tracheophyta</taxon>
        <taxon>Spermatophyta</taxon>
        <taxon>Magnoliopsida</taxon>
        <taxon>Liliopsida</taxon>
        <taxon>Poales</taxon>
        <taxon>Poaceae</taxon>
        <taxon>PACMAD clade</taxon>
        <taxon>Arundinoideae</taxon>
        <taxon>Arundineae</taxon>
        <taxon>Arundo</taxon>
    </lineage>
</organism>
<reference evidence="1" key="2">
    <citation type="journal article" date="2015" name="Data Brief">
        <title>Shoot transcriptome of the giant reed, Arundo donax.</title>
        <authorList>
            <person name="Barrero R.A."/>
            <person name="Guerrero F.D."/>
            <person name="Moolhuijzen P."/>
            <person name="Goolsby J.A."/>
            <person name="Tidwell J."/>
            <person name="Bellgard S.E."/>
            <person name="Bellgard M.I."/>
        </authorList>
    </citation>
    <scope>NUCLEOTIDE SEQUENCE</scope>
    <source>
        <tissue evidence="1">Shoot tissue taken approximately 20 cm above the soil surface</tissue>
    </source>
</reference>
<evidence type="ECO:0000313" key="1">
    <source>
        <dbReference type="EMBL" id="JAD73342.1"/>
    </source>
</evidence>
<accession>A0A0A9CPA1</accession>
<proteinExistence type="predicted"/>
<sequence>MPPSDLLAAGFTRRFAGISAWVSVDLAVSVTRESLRSSTSSATTFSLDDSSCFVVSHTLSLFRLLLPQAVNFPTSFCYAGRFGRRCRVNWRNHAVWHINGGILCLSSYSLRGPSFLFVL</sequence>
<reference evidence="1" key="1">
    <citation type="submission" date="2014-09" db="EMBL/GenBank/DDBJ databases">
        <authorList>
            <person name="Magalhaes I.L.F."/>
            <person name="Oliveira U."/>
            <person name="Santos F.R."/>
            <person name="Vidigal T.H.D.A."/>
            <person name="Brescovit A.D."/>
            <person name="Santos A.J."/>
        </authorList>
    </citation>
    <scope>NUCLEOTIDE SEQUENCE</scope>
    <source>
        <tissue evidence="1">Shoot tissue taken approximately 20 cm above the soil surface</tissue>
    </source>
</reference>
<dbReference type="EMBL" id="GBRH01224553">
    <property type="protein sequence ID" value="JAD73342.1"/>
    <property type="molecule type" value="Transcribed_RNA"/>
</dbReference>